<comment type="caution">
    <text evidence="1">The sequence shown here is derived from an EMBL/GenBank/DDBJ whole genome shotgun (WGS) entry which is preliminary data.</text>
</comment>
<proteinExistence type="predicted"/>
<dbReference type="EMBL" id="JBITMB010000006">
    <property type="protein sequence ID" value="MFI7443727.1"/>
    <property type="molecule type" value="Genomic_DNA"/>
</dbReference>
<dbReference type="RefSeq" id="WP_397023881.1">
    <property type="nucleotide sequence ID" value="NZ_JBITMB010000006.1"/>
</dbReference>
<reference evidence="1 2" key="1">
    <citation type="submission" date="2024-10" db="EMBL/GenBank/DDBJ databases">
        <title>The Natural Products Discovery Center: Release of the First 8490 Sequenced Strains for Exploring Actinobacteria Biosynthetic Diversity.</title>
        <authorList>
            <person name="Kalkreuter E."/>
            <person name="Kautsar S.A."/>
            <person name="Yang D."/>
            <person name="Bader C.D."/>
            <person name="Teijaro C.N."/>
            <person name="Fluegel L."/>
            <person name="Davis C.M."/>
            <person name="Simpson J.R."/>
            <person name="Lauterbach L."/>
            <person name="Steele A.D."/>
            <person name="Gui C."/>
            <person name="Meng S."/>
            <person name="Li G."/>
            <person name="Viehrig K."/>
            <person name="Ye F."/>
            <person name="Su P."/>
            <person name="Kiefer A.F."/>
            <person name="Nichols A."/>
            <person name="Cepeda A.J."/>
            <person name="Yan W."/>
            <person name="Fan B."/>
            <person name="Jiang Y."/>
            <person name="Adhikari A."/>
            <person name="Zheng C.-J."/>
            <person name="Schuster L."/>
            <person name="Cowan T.M."/>
            <person name="Smanski M.J."/>
            <person name="Chevrette M.G."/>
            <person name="De Carvalho L.P.S."/>
            <person name="Shen B."/>
        </authorList>
    </citation>
    <scope>NUCLEOTIDE SEQUENCE [LARGE SCALE GENOMIC DNA]</scope>
    <source>
        <strain evidence="1 2">NPDC049503</strain>
    </source>
</reference>
<dbReference type="Proteomes" id="UP001612928">
    <property type="component" value="Unassembled WGS sequence"/>
</dbReference>
<gene>
    <name evidence="1" type="ORF">ACIBP5_27470</name>
</gene>
<name>A0ABW8AB55_9ACTN</name>
<evidence type="ECO:0000313" key="1">
    <source>
        <dbReference type="EMBL" id="MFI7443727.1"/>
    </source>
</evidence>
<accession>A0ABW8AB55</accession>
<sequence>MDRKRGPGRPARGWRRLLARDPGEADLARRRFRLGSGPAQAAIEAAERAYVSGFNAALAGEPGTIEALPPDRRPFAYEGAGAACTVLDLLTLARGRRLRDLLDGPAGRHSHAVHLGAGRGYALLRLRPLRGASRAHPLLRWLAVDGYGFQRGLDGTDRMVGERTMPDLLTRAHCATFDQGLGRLLWYHDGAAPDGVAAAIAGYPAGRRADLWSGVGFAATHIGGAEPAELARLAEHAGADGFRAHLAQGCAFAAAAHVQAGSLPGHVARAAPVLAGAAADEAASWADRALLALGHDPRTHDDFRAWQADTRRSWSRRHR</sequence>
<organism evidence="1 2">
    <name type="scientific">Nonomuraea indica</name>
    <dbReference type="NCBI Taxonomy" id="1581193"/>
    <lineage>
        <taxon>Bacteria</taxon>
        <taxon>Bacillati</taxon>
        <taxon>Actinomycetota</taxon>
        <taxon>Actinomycetes</taxon>
        <taxon>Streptosporangiales</taxon>
        <taxon>Streptosporangiaceae</taxon>
        <taxon>Nonomuraea</taxon>
    </lineage>
</organism>
<evidence type="ECO:0000313" key="2">
    <source>
        <dbReference type="Proteomes" id="UP001612928"/>
    </source>
</evidence>
<protein>
    <submittedName>
        <fullName evidence="1">DUF1702 family protein</fullName>
    </submittedName>
</protein>
<dbReference type="Pfam" id="PF08012">
    <property type="entry name" value="DUF1702"/>
    <property type="match status" value="1"/>
</dbReference>
<dbReference type="InterPro" id="IPR012964">
    <property type="entry name" value="DUF1702"/>
</dbReference>
<keyword evidence="2" id="KW-1185">Reference proteome</keyword>